<evidence type="ECO:0000313" key="1">
    <source>
        <dbReference type="EMBL" id="JAD71045.1"/>
    </source>
</evidence>
<sequence>MLRKQNMTATTDTFLLLKNASKASKHPCYNDLRIIV</sequence>
<protein>
    <submittedName>
        <fullName evidence="1">Uncharacterized protein</fullName>
    </submittedName>
</protein>
<accession>A0A0A9CCB9</accession>
<dbReference type="AlphaFoldDB" id="A0A0A9CCB9"/>
<dbReference type="EMBL" id="GBRH01226850">
    <property type="protein sequence ID" value="JAD71045.1"/>
    <property type="molecule type" value="Transcribed_RNA"/>
</dbReference>
<reference evidence="1" key="2">
    <citation type="journal article" date="2015" name="Data Brief">
        <title>Shoot transcriptome of the giant reed, Arundo donax.</title>
        <authorList>
            <person name="Barrero R.A."/>
            <person name="Guerrero F.D."/>
            <person name="Moolhuijzen P."/>
            <person name="Goolsby J.A."/>
            <person name="Tidwell J."/>
            <person name="Bellgard S.E."/>
            <person name="Bellgard M.I."/>
        </authorList>
    </citation>
    <scope>NUCLEOTIDE SEQUENCE</scope>
    <source>
        <tissue evidence="1">Shoot tissue taken approximately 20 cm above the soil surface</tissue>
    </source>
</reference>
<reference evidence="1" key="1">
    <citation type="submission" date="2014-09" db="EMBL/GenBank/DDBJ databases">
        <authorList>
            <person name="Magalhaes I.L.F."/>
            <person name="Oliveira U."/>
            <person name="Santos F.R."/>
            <person name="Vidigal T.H.D.A."/>
            <person name="Brescovit A.D."/>
            <person name="Santos A.J."/>
        </authorList>
    </citation>
    <scope>NUCLEOTIDE SEQUENCE</scope>
    <source>
        <tissue evidence="1">Shoot tissue taken approximately 20 cm above the soil surface</tissue>
    </source>
</reference>
<proteinExistence type="predicted"/>
<organism evidence="1">
    <name type="scientific">Arundo donax</name>
    <name type="common">Giant reed</name>
    <name type="synonym">Donax arundinaceus</name>
    <dbReference type="NCBI Taxonomy" id="35708"/>
    <lineage>
        <taxon>Eukaryota</taxon>
        <taxon>Viridiplantae</taxon>
        <taxon>Streptophyta</taxon>
        <taxon>Embryophyta</taxon>
        <taxon>Tracheophyta</taxon>
        <taxon>Spermatophyta</taxon>
        <taxon>Magnoliopsida</taxon>
        <taxon>Liliopsida</taxon>
        <taxon>Poales</taxon>
        <taxon>Poaceae</taxon>
        <taxon>PACMAD clade</taxon>
        <taxon>Arundinoideae</taxon>
        <taxon>Arundineae</taxon>
        <taxon>Arundo</taxon>
    </lineage>
</organism>
<name>A0A0A9CCB9_ARUDO</name>